<keyword evidence="8 10" id="KW-1133">Transmembrane helix</keyword>
<dbReference type="EMBL" id="JAPDNT010000015">
    <property type="protein sequence ID" value="MCW3476104.1"/>
    <property type="molecule type" value="Genomic_DNA"/>
</dbReference>
<evidence type="ECO:0000256" key="10">
    <source>
        <dbReference type="RuleBase" id="RU363043"/>
    </source>
</evidence>
<evidence type="ECO:0000256" key="2">
    <source>
        <dbReference type="ARBA" id="ARBA00007069"/>
    </source>
</evidence>
<dbReference type="PROSITE" id="PS50928">
    <property type="entry name" value="ABC_TM1"/>
    <property type="match status" value="1"/>
</dbReference>
<evidence type="ECO:0000256" key="1">
    <source>
        <dbReference type="ARBA" id="ARBA00004651"/>
    </source>
</evidence>
<feature type="transmembrane region" description="Helical" evidence="10">
    <location>
        <begin position="156"/>
        <end position="175"/>
    </location>
</feature>
<dbReference type="InterPro" id="IPR035906">
    <property type="entry name" value="MetI-like_sf"/>
</dbReference>
<evidence type="ECO:0000256" key="9">
    <source>
        <dbReference type="ARBA" id="ARBA00023136"/>
    </source>
</evidence>
<dbReference type="InterPro" id="IPR051408">
    <property type="entry name" value="Phosphate_transprt_permease"/>
</dbReference>
<dbReference type="GO" id="GO:0005886">
    <property type="term" value="C:plasma membrane"/>
    <property type="evidence" value="ECO:0007669"/>
    <property type="project" value="UniProtKB-SubCell"/>
</dbReference>
<keyword evidence="13" id="KW-1185">Reference proteome</keyword>
<feature type="transmembrane region" description="Helical" evidence="10">
    <location>
        <begin position="207"/>
        <end position="228"/>
    </location>
</feature>
<evidence type="ECO:0000259" key="11">
    <source>
        <dbReference type="PROSITE" id="PS50928"/>
    </source>
</evidence>
<feature type="transmembrane region" description="Helical" evidence="10">
    <location>
        <begin position="84"/>
        <end position="114"/>
    </location>
</feature>
<evidence type="ECO:0000313" key="13">
    <source>
        <dbReference type="Proteomes" id="UP001165679"/>
    </source>
</evidence>
<keyword evidence="6" id="KW-0592">Phosphate transport</keyword>
<protein>
    <recommendedName>
        <fullName evidence="3 10">Phosphate transport system permease protein PstA</fullName>
    </recommendedName>
</protein>
<feature type="transmembrane region" description="Helical" evidence="10">
    <location>
        <begin position="126"/>
        <end position="150"/>
    </location>
</feature>
<dbReference type="Proteomes" id="UP001165679">
    <property type="component" value="Unassembled WGS sequence"/>
</dbReference>
<comment type="similarity">
    <text evidence="2 10">Belongs to the binding-protein-dependent transport system permease family. CysTW subfamily.</text>
</comment>
<feature type="transmembrane region" description="Helical" evidence="10">
    <location>
        <begin position="273"/>
        <end position="296"/>
    </location>
</feature>
<evidence type="ECO:0000256" key="5">
    <source>
        <dbReference type="ARBA" id="ARBA00022475"/>
    </source>
</evidence>
<dbReference type="AlphaFoldDB" id="A0AA42CF47"/>
<evidence type="ECO:0000256" key="3">
    <source>
        <dbReference type="ARBA" id="ARBA00016864"/>
    </source>
</evidence>
<dbReference type="RefSeq" id="WP_264714851.1">
    <property type="nucleotide sequence ID" value="NZ_JAPDNT010000015.1"/>
</dbReference>
<dbReference type="Gene3D" id="1.10.3720.10">
    <property type="entry name" value="MetI-like"/>
    <property type="match status" value="1"/>
</dbReference>
<dbReference type="GO" id="GO:0005315">
    <property type="term" value="F:phosphate transmembrane transporter activity"/>
    <property type="evidence" value="ECO:0007669"/>
    <property type="project" value="InterPro"/>
</dbReference>
<organism evidence="12 13">
    <name type="scientific">Limobrevibacterium gyesilva</name>
    <dbReference type="NCBI Taxonomy" id="2991712"/>
    <lineage>
        <taxon>Bacteria</taxon>
        <taxon>Pseudomonadati</taxon>
        <taxon>Pseudomonadota</taxon>
        <taxon>Alphaproteobacteria</taxon>
        <taxon>Acetobacterales</taxon>
        <taxon>Acetobacteraceae</taxon>
        <taxon>Limobrevibacterium</taxon>
    </lineage>
</organism>
<evidence type="ECO:0000256" key="8">
    <source>
        <dbReference type="ARBA" id="ARBA00022989"/>
    </source>
</evidence>
<dbReference type="Pfam" id="PF00528">
    <property type="entry name" value="BPD_transp_1"/>
    <property type="match status" value="1"/>
</dbReference>
<dbReference type="CDD" id="cd06261">
    <property type="entry name" value="TM_PBP2"/>
    <property type="match status" value="1"/>
</dbReference>
<feature type="transmembrane region" description="Helical" evidence="10">
    <location>
        <begin position="35"/>
        <end position="64"/>
    </location>
</feature>
<evidence type="ECO:0000256" key="6">
    <source>
        <dbReference type="ARBA" id="ARBA00022592"/>
    </source>
</evidence>
<comment type="caution">
    <text evidence="12">The sequence shown here is derived from an EMBL/GenBank/DDBJ whole genome shotgun (WGS) entry which is preliminary data.</text>
</comment>
<dbReference type="InterPro" id="IPR000515">
    <property type="entry name" value="MetI-like"/>
</dbReference>
<dbReference type="GO" id="GO:0035435">
    <property type="term" value="P:phosphate ion transmembrane transport"/>
    <property type="evidence" value="ECO:0007669"/>
    <property type="project" value="InterPro"/>
</dbReference>
<keyword evidence="5 10" id="KW-1003">Cell membrane</keyword>
<keyword evidence="4" id="KW-0813">Transport</keyword>
<reference evidence="12" key="1">
    <citation type="submission" date="2022-09" db="EMBL/GenBank/DDBJ databases">
        <title>Rhodovastum sp. nov. RN2-1 isolated from soil in Seongnam, South Korea.</title>
        <authorList>
            <person name="Le N.T."/>
        </authorList>
    </citation>
    <scope>NUCLEOTIDE SEQUENCE</scope>
    <source>
        <strain evidence="12">RN2-1</strain>
    </source>
</reference>
<gene>
    <name evidence="12" type="primary">pstA</name>
    <name evidence="12" type="ORF">OL599_16115</name>
</gene>
<keyword evidence="9 10" id="KW-0472">Membrane</keyword>
<sequence>MSTTLTGTAGNAHLFPSRDPRIAQRLSRRRKRINYISKGLCIVATLIGLAFLAAILITLLWLGLPGLHLSVFTETTRPPGSNGGLLNAIVGSLIQTAIGTAIGTPIGLLVGTYLAEYARGSALGNAVRFVSDVLLSAPSILIGLFIYQVLVNPFNGFSGIAGCAALAVIVIPIVVRTTEDMLRLIPVALREAAAALGAPKWKTTVFVCYRAAIDGIATGVLLAIARVAGETAPLLFTSLGNLNWSVSLTQPMSSLPVTIYQYAGSAFDDWVQLAWVGALLITFGVLALNILARLILRPRH</sequence>
<evidence type="ECO:0000313" key="12">
    <source>
        <dbReference type="EMBL" id="MCW3476104.1"/>
    </source>
</evidence>
<dbReference type="InterPro" id="IPR005672">
    <property type="entry name" value="Phosphate_PstA"/>
</dbReference>
<dbReference type="NCBIfam" id="TIGR00974">
    <property type="entry name" value="3a0107s02c"/>
    <property type="match status" value="1"/>
</dbReference>
<dbReference type="SUPFAM" id="SSF161098">
    <property type="entry name" value="MetI-like"/>
    <property type="match status" value="1"/>
</dbReference>
<keyword evidence="7 10" id="KW-0812">Transmembrane</keyword>
<comment type="subcellular location">
    <subcellularLocation>
        <location evidence="10">Cell inner membrane</location>
        <topology evidence="10">Multi-pass membrane protein</topology>
    </subcellularLocation>
    <subcellularLocation>
        <location evidence="1">Cell membrane</location>
        <topology evidence="1">Multi-pass membrane protein</topology>
    </subcellularLocation>
</comment>
<dbReference type="PANTHER" id="PTHR42922">
    <property type="entry name" value="PHOSPHATE TRANSPORT SYSTEM PERMEASE PROTEIN PSTA"/>
    <property type="match status" value="1"/>
</dbReference>
<feature type="domain" description="ABC transmembrane type-1" evidence="11">
    <location>
        <begin position="89"/>
        <end position="292"/>
    </location>
</feature>
<proteinExistence type="inferred from homology"/>
<accession>A0AA42CF47</accession>
<evidence type="ECO:0000256" key="4">
    <source>
        <dbReference type="ARBA" id="ARBA00022448"/>
    </source>
</evidence>
<evidence type="ECO:0000256" key="7">
    <source>
        <dbReference type="ARBA" id="ARBA00022692"/>
    </source>
</evidence>
<dbReference type="PANTHER" id="PTHR42922:SF1">
    <property type="entry name" value="PHOSPHATE TRANSPORT SYSTEM PERMEASE PROTEIN PSTA"/>
    <property type="match status" value="1"/>
</dbReference>
<name>A0AA42CF47_9PROT</name>
<reference evidence="12" key="2">
    <citation type="submission" date="2022-10" db="EMBL/GenBank/DDBJ databases">
        <authorList>
            <person name="Trinh H.N."/>
        </authorList>
    </citation>
    <scope>NUCLEOTIDE SEQUENCE</scope>
    <source>
        <strain evidence="12">RN2-1</strain>
    </source>
</reference>